<accession>A0A8S5U1H9</accession>
<dbReference type="EMBL" id="BK015983">
    <property type="protein sequence ID" value="DAF88316.1"/>
    <property type="molecule type" value="Genomic_DNA"/>
</dbReference>
<proteinExistence type="predicted"/>
<reference evidence="2" key="1">
    <citation type="journal article" date="2021" name="Proc. Natl. Acad. Sci. U.S.A.">
        <title>A Catalog of Tens of Thousands of Viruses from Human Metagenomes Reveals Hidden Associations with Chronic Diseases.</title>
        <authorList>
            <person name="Tisza M.J."/>
            <person name="Buck C.B."/>
        </authorList>
    </citation>
    <scope>NUCLEOTIDE SEQUENCE</scope>
    <source>
        <strain evidence="2">Ctt8434</strain>
    </source>
</reference>
<name>A0A8S5U1H9_9CAUD</name>
<protein>
    <submittedName>
        <fullName evidence="2">Uncharacterized protein</fullName>
    </submittedName>
</protein>
<sequence>MRVVGMEHKPTKKVETSKKEEIKEVKKVEEPKKSFGKED</sequence>
<feature type="region of interest" description="Disordered" evidence="1">
    <location>
        <begin position="1"/>
        <end position="39"/>
    </location>
</feature>
<organism evidence="2">
    <name type="scientific">Siphoviridae sp. ctt8434</name>
    <dbReference type="NCBI Taxonomy" id="2825703"/>
    <lineage>
        <taxon>Viruses</taxon>
        <taxon>Duplodnaviria</taxon>
        <taxon>Heunggongvirae</taxon>
        <taxon>Uroviricota</taxon>
        <taxon>Caudoviricetes</taxon>
    </lineage>
</organism>
<evidence type="ECO:0000313" key="2">
    <source>
        <dbReference type="EMBL" id="DAF88316.1"/>
    </source>
</evidence>
<evidence type="ECO:0000256" key="1">
    <source>
        <dbReference type="SAM" id="MobiDB-lite"/>
    </source>
</evidence>